<dbReference type="AlphaFoldDB" id="T1KPH5"/>
<dbReference type="EnsemblMetazoa" id="tetur17g00500.1">
    <property type="protein sequence ID" value="tetur17g00500.1"/>
    <property type="gene ID" value="tetur17g00500"/>
</dbReference>
<evidence type="ECO:0000313" key="2">
    <source>
        <dbReference type="EnsemblMetazoa" id="tetur17g00500.1"/>
    </source>
</evidence>
<organism evidence="2 3">
    <name type="scientific">Tetranychus urticae</name>
    <name type="common">Two-spotted spider mite</name>
    <dbReference type="NCBI Taxonomy" id="32264"/>
    <lineage>
        <taxon>Eukaryota</taxon>
        <taxon>Metazoa</taxon>
        <taxon>Ecdysozoa</taxon>
        <taxon>Arthropoda</taxon>
        <taxon>Chelicerata</taxon>
        <taxon>Arachnida</taxon>
        <taxon>Acari</taxon>
        <taxon>Acariformes</taxon>
        <taxon>Trombidiformes</taxon>
        <taxon>Prostigmata</taxon>
        <taxon>Eleutherengona</taxon>
        <taxon>Raphignathae</taxon>
        <taxon>Tetranychoidea</taxon>
        <taxon>Tetranychidae</taxon>
        <taxon>Tetranychus</taxon>
    </lineage>
</organism>
<dbReference type="HOGENOM" id="CLU_2515566_0_0_1"/>
<dbReference type="Proteomes" id="UP000015104">
    <property type="component" value="Unassembled WGS sequence"/>
</dbReference>
<protein>
    <submittedName>
        <fullName evidence="2">Uncharacterized protein</fullName>
    </submittedName>
</protein>
<sequence length="85" mass="9751">MDYATEVPSTSYAESMSSHDQKSQMYASCRKGTEVDVGLRASLMQRARWIKRFPICNKKGCIRSVDRDTIVKLIDDFMSALKKIR</sequence>
<keyword evidence="3" id="KW-1185">Reference proteome</keyword>
<evidence type="ECO:0000313" key="3">
    <source>
        <dbReference type="Proteomes" id="UP000015104"/>
    </source>
</evidence>
<reference evidence="2" key="2">
    <citation type="submission" date="2015-06" db="UniProtKB">
        <authorList>
            <consortium name="EnsemblMetazoa"/>
        </authorList>
    </citation>
    <scope>IDENTIFICATION</scope>
</reference>
<feature type="compositionally biased region" description="Polar residues" evidence="1">
    <location>
        <begin position="7"/>
        <end position="16"/>
    </location>
</feature>
<proteinExistence type="predicted"/>
<name>T1KPH5_TETUR</name>
<dbReference type="EMBL" id="CAEY01000329">
    <property type="status" value="NOT_ANNOTATED_CDS"/>
    <property type="molecule type" value="Genomic_DNA"/>
</dbReference>
<evidence type="ECO:0000256" key="1">
    <source>
        <dbReference type="SAM" id="MobiDB-lite"/>
    </source>
</evidence>
<reference evidence="3" key="1">
    <citation type="submission" date="2011-08" db="EMBL/GenBank/DDBJ databases">
        <authorList>
            <person name="Rombauts S."/>
        </authorList>
    </citation>
    <scope>NUCLEOTIDE SEQUENCE</scope>
    <source>
        <strain evidence="3">London</strain>
    </source>
</reference>
<feature type="region of interest" description="Disordered" evidence="1">
    <location>
        <begin position="1"/>
        <end position="20"/>
    </location>
</feature>
<accession>T1KPH5</accession>